<keyword evidence="3" id="KW-1185">Reference proteome</keyword>
<proteinExistence type="predicted"/>
<accession>A0A7G5IFH8</accession>
<dbReference type="KEGG" id="sand:H3309_12175"/>
<evidence type="ECO:0000313" key="3">
    <source>
        <dbReference type="Proteomes" id="UP000515292"/>
    </source>
</evidence>
<keyword evidence="1" id="KW-0812">Transmembrane</keyword>
<sequence>MTGKTFYHGLQLASLLLTSLLAFRLGSRTEKIGAAILLAAGIPTILILQSDRLSEVTVNAALVVIDTLALLAFVNLALRSRKFWPLWGTSILLIAVTKHLVVFLQLRATLQPYTPFHSLWMIPVMLLIILGSLRDRRR</sequence>
<protein>
    <submittedName>
        <fullName evidence="2">Uncharacterized protein</fullName>
    </submittedName>
</protein>
<dbReference type="AlphaFoldDB" id="A0A7G5IFH8"/>
<feature type="transmembrane region" description="Helical" evidence="1">
    <location>
        <begin position="56"/>
        <end position="78"/>
    </location>
</feature>
<feature type="transmembrane region" description="Helical" evidence="1">
    <location>
        <begin position="116"/>
        <end position="133"/>
    </location>
</feature>
<reference evidence="2 3" key="1">
    <citation type="submission" date="2020-07" db="EMBL/GenBank/DDBJ databases">
        <title>Complete genome sequence for Sandaracinobacter sp. M6.</title>
        <authorList>
            <person name="Tang Y."/>
            <person name="Liu Q."/>
            <person name="Guo Z."/>
            <person name="Lei P."/>
            <person name="Huang B."/>
        </authorList>
    </citation>
    <scope>NUCLEOTIDE SEQUENCE [LARGE SCALE GENOMIC DNA]</scope>
    <source>
        <strain evidence="2 3">M6</strain>
    </source>
</reference>
<dbReference type="RefSeq" id="WP_182294965.1">
    <property type="nucleotide sequence ID" value="NZ_CP059851.1"/>
</dbReference>
<gene>
    <name evidence="2" type="ORF">H3309_12175</name>
</gene>
<feature type="transmembrane region" description="Helical" evidence="1">
    <location>
        <begin position="6"/>
        <end position="25"/>
    </location>
</feature>
<keyword evidence="1" id="KW-1133">Transmembrane helix</keyword>
<evidence type="ECO:0000256" key="1">
    <source>
        <dbReference type="SAM" id="Phobius"/>
    </source>
</evidence>
<evidence type="ECO:0000313" key="2">
    <source>
        <dbReference type="EMBL" id="QMW22120.1"/>
    </source>
</evidence>
<feature type="transmembrane region" description="Helical" evidence="1">
    <location>
        <begin position="32"/>
        <end position="50"/>
    </location>
</feature>
<name>A0A7G5IFH8_9SPHN</name>
<feature type="transmembrane region" description="Helical" evidence="1">
    <location>
        <begin position="85"/>
        <end position="104"/>
    </location>
</feature>
<dbReference type="Proteomes" id="UP000515292">
    <property type="component" value="Chromosome"/>
</dbReference>
<keyword evidence="1" id="KW-0472">Membrane</keyword>
<dbReference type="EMBL" id="CP059851">
    <property type="protein sequence ID" value="QMW22120.1"/>
    <property type="molecule type" value="Genomic_DNA"/>
</dbReference>
<organism evidence="2 3">
    <name type="scientific">Sandaracinobacteroides saxicola</name>
    <dbReference type="NCBI Taxonomy" id="2759707"/>
    <lineage>
        <taxon>Bacteria</taxon>
        <taxon>Pseudomonadati</taxon>
        <taxon>Pseudomonadota</taxon>
        <taxon>Alphaproteobacteria</taxon>
        <taxon>Sphingomonadales</taxon>
        <taxon>Sphingosinicellaceae</taxon>
        <taxon>Sandaracinobacteroides</taxon>
    </lineage>
</organism>